<comment type="caution">
    <text evidence="2">The sequence shown here is derived from an EMBL/GenBank/DDBJ whole genome shotgun (WGS) entry which is preliminary data.</text>
</comment>
<dbReference type="EMBL" id="JOTM01000008">
    <property type="protein sequence ID" value="KEK24280.1"/>
    <property type="molecule type" value="Genomic_DNA"/>
</dbReference>
<accession>A0A073KCF8</accession>
<evidence type="ECO:0000256" key="1">
    <source>
        <dbReference type="SAM" id="Phobius"/>
    </source>
</evidence>
<dbReference type="AlphaFoldDB" id="A0A073KCF8"/>
<protein>
    <submittedName>
        <fullName evidence="2">RpiR family transcriptional regulator</fullName>
    </submittedName>
</protein>
<organism evidence="2 3">
    <name type="scientific">Bacillus gaemokensis</name>
    <dbReference type="NCBI Taxonomy" id="574375"/>
    <lineage>
        <taxon>Bacteria</taxon>
        <taxon>Bacillati</taxon>
        <taxon>Bacillota</taxon>
        <taxon>Bacilli</taxon>
        <taxon>Bacillales</taxon>
        <taxon>Bacillaceae</taxon>
        <taxon>Bacillus</taxon>
        <taxon>Bacillus cereus group</taxon>
    </lineage>
</organism>
<evidence type="ECO:0000313" key="2">
    <source>
        <dbReference type="EMBL" id="KEK24280.1"/>
    </source>
</evidence>
<keyword evidence="3" id="KW-1185">Reference proteome</keyword>
<name>A0A073KCF8_9BACI</name>
<evidence type="ECO:0000313" key="3">
    <source>
        <dbReference type="Proteomes" id="UP000027778"/>
    </source>
</evidence>
<sequence length="56" mass="6560">MRKWKLVYQLVVMVIVIMIGIVNYSSSLGNWAWFTACIGVFFILQTLTEKYKKTAR</sequence>
<keyword evidence="1" id="KW-0812">Transmembrane</keyword>
<dbReference type="Proteomes" id="UP000027778">
    <property type="component" value="Unassembled WGS sequence"/>
</dbReference>
<keyword evidence="1" id="KW-0472">Membrane</keyword>
<reference evidence="2 3" key="1">
    <citation type="submission" date="2014-06" db="EMBL/GenBank/DDBJ databases">
        <title>Draft genome sequence of Bacillus gaemokensis JCM 15801 (MCCC 1A00707).</title>
        <authorList>
            <person name="Lai Q."/>
            <person name="Liu Y."/>
            <person name="Shao Z."/>
        </authorList>
    </citation>
    <scope>NUCLEOTIDE SEQUENCE [LARGE SCALE GENOMIC DNA]</scope>
    <source>
        <strain evidence="2 3">JCM 15801</strain>
    </source>
</reference>
<feature type="transmembrane region" description="Helical" evidence="1">
    <location>
        <begin position="7"/>
        <end position="25"/>
    </location>
</feature>
<gene>
    <name evidence="2" type="ORF">BAGA_28335</name>
</gene>
<dbReference type="RefSeq" id="WP_033674650.1">
    <property type="nucleotide sequence ID" value="NZ_JOTM01000008.1"/>
</dbReference>
<proteinExistence type="predicted"/>
<feature type="transmembrane region" description="Helical" evidence="1">
    <location>
        <begin position="31"/>
        <end position="48"/>
    </location>
</feature>
<keyword evidence="1" id="KW-1133">Transmembrane helix</keyword>